<protein>
    <submittedName>
        <fullName evidence="1">Conjugative transposon protein TraK</fullName>
    </submittedName>
</protein>
<gene>
    <name evidence="1" type="ORF">A8C56_12535</name>
</gene>
<dbReference type="EMBL" id="CP015772">
    <property type="protein sequence ID" value="ANH81701.1"/>
    <property type="molecule type" value="Genomic_DNA"/>
</dbReference>
<accession>A0A1A9I4V3</accession>
<evidence type="ECO:0000313" key="2">
    <source>
        <dbReference type="Proteomes" id="UP000077667"/>
    </source>
</evidence>
<dbReference type="AlphaFoldDB" id="A0A1A9I4V3"/>
<keyword evidence="2" id="KW-1185">Reference proteome</keyword>
<dbReference type="KEGG" id="nia:A8C56_12535"/>
<dbReference type="NCBIfam" id="TIGR03781">
    <property type="entry name" value="Bac_Flav_CT_K"/>
    <property type="match status" value="1"/>
</dbReference>
<dbReference type="Proteomes" id="UP000077667">
    <property type="component" value="Chromosome"/>
</dbReference>
<name>A0A1A9I4V3_9BACT</name>
<dbReference type="STRING" id="1176587.A8C56_12535"/>
<organism evidence="1 2">
    <name type="scientific">Niabella ginsenosidivorans</name>
    <dbReference type="NCBI Taxonomy" id="1176587"/>
    <lineage>
        <taxon>Bacteria</taxon>
        <taxon>Pseudomonadati</taxon>
        <taxon>Bacteroidota</taxon>
        <taxon>Chitinophagia</taxon>
        <taxon>Chitinophagales</taxon>
        <taxon>Chitinophagaceae</taxon>
        <taxon>Niabella</taxon>
    </lineage>
</organism>
<dbReference type="InterPro" id="IPR022276">
    <property type="entry name" value="Conjug_transposon_TraK"/>
</dbReference>
<evidence type="ECO:0000313" key="1">
    <source>
        <dbReference type="EMBL" id="ANH81701.1"/>
    </source>
</evidence>
<sequence>MFRKMKNIDTAFQYMRMFTILIVTGSLLLCGYVVYRTSATLIAGRGKVYVLINGKLVEAIAQDRNLPVELRDHIRTFHTLFFTLSPDEKAIQSQITKALYLADGSARRIYQNMKEAGYYNNMISGNISQTIEIDSIELDMEKAPYKFRCVGRQYITRPTSVLTRSIVTAGYIRPGLVQSDNNNHGFLIERWEIISNQDIKTESR</sequence>
<proteinExistence type="predicted"/>
<reference evidence="1 2" key="1">
    <citation type="submission" date="2016-05" db="EMBL/GenBank/DDBJ databases">
        <title>Niabella ginsenosidivorans BS26 whole genome sequencing.</title>
        <authorList>
            <person name="Im W.T."/>
            <person name="Siddiqi M.Z."/>
        </authorList>
    </citation>
    <scope>NUCLEOTIDE SEQUENCE [LARGE SCALE GENOMIC DNA]</scope>
    <source>
        <strain evidence="1 2">BS26</strain>
    </source>
</reference>
<dbReference type="OrthoDB" id="1039148at2"/>